<protein>
    <recommendedName>
        <fullName evidence="8">Sushi domain-containing protein</fullName>
    </recommendedName>
</protein>
<feature type="compositionally biased region" description="Basic and acidic residues" evidence="5">
    <location>
        <begin position="971"/>
        <end position="983"/>
    </location>
</feature>
<comment type="caution">
    <text evidence="9">The sequence shown here is derived from an EMBL/GenBank/DDBJ whole genome shotgun (WGS) entry which is preliminary data.</text>
</comment>
<accession>A0A9D4MWV9</accession>
<evidence type="ECO:0000256" key="3">
    <source>
        <dbReference type="ARBA" id="ARBA00023157"/>
    </source>
</evidence>
<evidence type="ECO:0000256" key="4">
    <source>
        <dbReference type="PROSITE-ProRule" id="PRU00302"/>
    </source>
</evidence>
<gene>
    <name evidence="9" type="ORF">DPMN_009371</name>
</gene>
<dbReference type="Pfam" id="PF00084">
    <property type="entry name" value="Sushi"/>
    <property type="match status" value="8"/>
</dbReference>
<feature type="domain" description="Sushi" evidence="8">
    <location>
        <begin position="476"/>
        <end position="533"/>
    </location>
</feature>
<dbReference type="PANTHER" id="PTHR45656:SF4">
    <property type="entry name" value="PROTEIN CBR-CLEC-78"/>
    <property type="match status" value="1"/>
</dbReference>
<dbReference type="EMBL" id="JAIWYP010000001">
    <property type="protein sequence ID" value="KAH3885378.1"/>
    <property type="molecule type" value="Genomic_DNA"/>
</dbReference>
<keyword evidence="6" id="KW-0472">Membrane</keyword>
<dbReference type="CDD" id="cd00033">
    <property type="entry name" value="CCP"/>
    <property type="match status" value="7"/>
</dbReference>
<dbReference type="Proteomes" id="UP000828390">
    <property type="component" value="Unassembled WGS sequence"/>
</dbReference>
<comment type="caution">
    <text evidence="4">Lacks conserved residue(s) required for the propagation of feature annotation.</text>
</comment>
<keyword evidence="3 4" id="KW-1015">Disulfide bond</keyword>
<name>A0A9D4MWV9_DREPO</name>
<evidence type="ECO:0000259" key="8">
    <source>
        <dbReference type="PROSITE" id="PS50923"/>
    </source>
</evidence>
<evidence type="ECO:0000313" key="9">
    <source>
        <dbReference type="EMBL" id="KAH3885378.1"/>
    </source>
</evidence>
<feature type="signal peptide" evidence="7">
    <location>
        <begin position="1"/>
        <end position="21"/>
    </location>
</feature>
<sequence>MLAKSAALFVYTWITLYLVLGAGGTCNWPSEFVNSVWEDERGALEFTSTGMSGWVLSYIVETVQTISNWSCNDTSLYSSMSLIVMKANNLIAFSDFDFIGFLCLHLTKLTDVSYRYYIYSPIQHGLEGSARATMINASFMVTDTFTQICHSGLARANVSESGVWIKAGSASSAAVLCPYSLLARYTFKYTKTDVCNENDVGAINICDVKTQMEANTTCGVLYPLYAGSSTSRCVDVVVSSSSTYVTLHNDVTSSNTFTYSCVAISSDGKSMSVTPNYCKKGQTPTAVPVRNDFHEEGSVLALTIDGSPCPPCPSLTNPLHGSHNITVDGAITKAKFTCDTGYSLSGNDTRVCQVNGLWTGATPSCTCTTPPDPANGSVTVSNDGLTANYICDTGYIIFGSKTQTCNAAKNTWGGSAPICNKCDTLTTPSNGNVSLTSDGNTTYAQFVCADQYFIQGSATSSCLSSGKWSNEVPVCFACENLTAPSNGNVTLTSDSVTSYAQFVCAEGYFIQGNSMATCLSSGKWSNGVPVCSKCDNLTAPSNGNLTLTSDGVTSYAKFVCADRYFIQGNVTSTCLSSGKWSNEAPVCYCSDPVVPSHGAFVVNKDRLLVEYTCITNYSLKGARTRYCMDQGRGWSDSDPECVQCSTISPPSDGKLSSAVSNGTFTIATFQCNKGTTMKGGDMAVCLDTGNWSPPTPTCVKCADPPNLGTGSYAYISDGKITSLTVMCEVGSTVSGSVNGRCDTNGTWIFATSMSASCASCGAPPDPVGGSFKLMTNGTSTRGELMCNTGYVIQGGSASVLDCLSNGSWSQSSSSSAECVPLKSVAEASGSDRLLPALIALAVLCGVLVVAVGALVIKVVKWRTDKGVTKNGHAQVNGFPVSHAPFDHSQHVMDNRVVPPLFKTKTDLDSFRSKPDSTTTQTTSRMTTAVSSGNLLLHLIKETTSSSIYHDQPSPWNVVSFRGKEGTPSNDHSNHLGQEHDVDKKSKKHKKRSKRKLLQGTTSNDLGRTTPITSRTSPSVERTPRTVPVQSREHSSLGRPGQSTTPVLQHHIGSSAQHELNTTPRSGLIPTVH</sequence>
<feature type="disulfide bond" evidence="4">
    <location>
        <begin position="671"/>
        <end position="698"/>
    </location>
</feature>
<feature type="domain" description="Sushi" evidence="8">
    <location>
        <begin position="365"/>
        <end position="421"/>
    </location>
</feature>
<feature type="transmembrane region" description="Helical" evidence="6">
    <location>
        <begin position="833"/>
        <end position="856"/>
    </location>
</feature>
<dbReference type="InterPro" id="IPR000436">
    <property type="entry name" value="Sushi_SCR_CCP_dom"/>
</dbReference>
<proteinExistence type="predicted"/>
<feature type="compositionally biased region" description="Polar residues" evidence="5">
    <location>
        <begin position="1040"/>
        <end position="1064"/>
    </location>
</feature>
<keyword evidence="4" id="KW-0768">Sushi</keyword>
<dbReference type="Gene3D" id="2.10.70.10">
    <property type="entry name" value="Complement Module, domain 1"/>
    <property type="match status" value="8"/>
</dbReference>
<reference evidence="9" key="1">
    <citation type="journal article" date="2019" name="bioRxiv">
        <title>The Genome of the Zebra Mussel, Dreissena polymorpha: A Resource for Invasive Species Research.</title>
        <authorList>
            <person name="McCartney M.A."/>
            <person name="Auch B."/>
            <person name="Kono T."/>
            <person name="Mallez S."/>
            <person name="Zhang Y."/>
            <person name="Obille A."/>
            <person name="Becker A."/>
            <person name="Abrahante J.E."/>
            <person name="Garbe J."/>
            <person name="Badalamenti J.P."/>
            <person name="Herman A."/>
            <person name="Mangelson H."/>
            <person name="Liachko I."/>
            <person name="Sullivan S."/>
            <person name="Sone E.D."/>
            <person name="Koren S."/>
            <person name="Silverstein K.A.T."/>
            <person name="Beckman K.B."/>
            <person name="Gohl D.M."/>
        </authorList>
    </citation>
    <scope>NUCLEOTIDE SEQUENCE</scope>
    <source>
        <strain evidence="9">Duluth1</strain>
        <tissue evidence="9">Whole animal</tissue>
    </source>
</reference>
<evidence type="ECO:0000256" key="7">
    <source>
        <dbReference type="SAM" id="SignalP"/>
    </source>
</evidence>
<evidence type="ECO:0000256" key="6">
    <source>
        <dbReference type="SAM" id="Phobius"/>
    </source>
</evidence>
<feature type="disulfide bond" evidence="4">
    <location>
        <begin position="504"/>
        <end position="531"/>
    </location>
</feature>
<reference evidence="9" key="2">
    <citation type="submission" date="2020-11" db="EMBL/GenBank/DDBJ databases">
        <authorList>
            <person name="McCartney M.A."/>
            <person name="Auch B."/>
            <person name="Kono T."/>
            <person name="Mallez S."/>
            <person name="Becker A."/>
            <person name="Gohl D.M."/>
            <person name="Silverstein K.A.T."/>
            <person name="Koren S."/>
            <person name="Bechman K.B."/>
            <person name="Herman A."/>
            <person name="Abrahante J.E."/>
            <person name="Garbe J."/>
        </authorList>
    </citation>
    <scope>NUCLEOTIDE SEQUENCE</scope>
    <source>
        <strain evidence="9">Duluth1</strain>
        <tissue evidence="9">Whole animal</tissue>
    </source>
</reference>
<feature type="chain" id="PRO_5038498895" description="Sushi domain-containing protein" evidence="7">
    <location>
        <begin position="22"/>
        <end position="1072"/>
    </location>
</feature>
<dbReference type="SUPFAM" id="SSF57535">
    <property type="entry name" value="Complement control module/SCR domain"/>
    <property type="match status" value="8"/>
</dbReference>
<evidence type="ECO:0000256" key="1">
    <source>
        <dbReference type="ARBA" id="ARBA00022729"/>
    </source>
</evidence>
<dbReference type="PANTHER" id="PTHR45656">
    <property type="entry name" value="PROTEIN CBR-CLEC-78"/>
    <property type="match status" value="1"/>
</dbReference>
<feature type="domain" description="Sushi" evidence="8">
    <location>
        <begin position="642"/>
        <end position="700"/>
    </location>
</feature>
<feature type="domain" description="Sushi" evidence="8">
    <location>
        <begin position="758"/>
        <end position="820"/>
    </location>
</feature>
<keyword evidence="1 7" id="KW-0732">Signal</keyword>
<dbReference type="InterPro" id="IPR051277">
    <property type="entry name" value="SEZ6_CSMD_C4BPB_Regulators"/>
</dbReference>
<feature type="region of interest" description="Disordered" evidence="5">
    <location>
        <begin position="958"/>
        <end position="1072"/>
    </location>
</feature>
<organism evidence="9 10">
    <name type="scientific">Dreissena polymorpha</name>
    <name type="common">Zebra mussel</name>
    <name type="synonym">Mytilus polymorpha</name>
    <dbReference type="NCBI Taxonomy" id="45954"/>
    <lineage>
        <taxon>Eukaryota</taxon>
        <taxon>Metazoa</taxon>
        <taxon>Spiralia</taxon>
        <taxon>Lophotrochozoa</taxon>
        <taxon>Mollusca</taxon>
        <taxon>Bivalvia</taxon>
        <taxon>Autobranchia</taxon>
        <taxon>Heteroconchia</taxon>
        <taxon>Euheterodonta</taxon>
        <taxon>Imparidentia</taxon>
        <taxon>Neoheterodontei</taxon>
        <taxon>Myida</taxon>
        <taxon>Dreissenoidea</taxon>
        <taxon>Dreissenidae</taxon>
        <taxon>Dreissena</taxon>
    </lineage>
</organism>
<dbReference type="PROSITE" id="PS50923">
    <property type="entry name" value="SUSHI"/>
    <property type="match status" value="4"/>
</dbReference>
<feature type="compositionally biased region" description="Low complexity" evidence="5">
    <location>
        <begin position="917"/>
        <end position="926"/>
    </location>
</feature>
<dbReference type="SMART" id="SM00032">
    <property type="entry name" value="CCP"/>
    <property type="match status" value="8"/>
</dbReference>
<feature type="compositionally biased region" description="Low complexity" evidence="5">
    <location>
        <begin position="1007"/>
        <end position="1018"/>
    </location>
</feature>
<keyword evidence="2" id="KW-0677">Repeat</keyword>
<dbReference type="InterPro" id="IPR035976">
    <property type="entry name" value="Sushi/SCR/CCP_sf"/>
</dbReference>
<keyword evidence="10" id="KW-1185">Reference proteome</keyword>
<evidence type="ECO:0000313" key="10">
    <source>
        <dbReference type="Proteomes" id="UP000828390"/>
    </source>
</evidence>
<feature type="region of interest" description="Disordered" evidence="5">
    <location>
        <begin position="907"/>
        <end position="926"/>
    </location>
</feature>
<keyword evidence="6" id="KW-0812">Transmembrane</keyword>
<keyword evidence="6" id="KW-1133">Transmembrane helix</keyword>
<evidence type="ECO:0000256" key="2">
    <source>
        <dbReference type="ARBA" id="ARBA00022737"/>
    </source>
</evidence>
<feature type="compositionally biased region" description="Basic residues" evidence="5">
    <location>
        <begin position="984"/>
        <end position="996"/>
    </location>
</feature>
<evidence type="ECO:0000256" key="5">
    <source>
        <dbReference type="SAM" id="MobiDB-lite"/>
    </source>
</evidence>
<dbReference type="AlphaFoldDB" id="A0A9D4MWV9"/>